<dbReference type="RefSeq" id="WP_188664518.1">
    <property type="nucleotide sequence ID" value="NZ_BMHV01000013.1"/>
</dbReference>
<evidence type="ECO:0000256" key="2">
    <source>
        <dbReference type="SAM" id="MobiDB-lite"/>
    </source>
</evidence>
<dbReference type="Pfam" id="PF00805">
    <property type="entry name" value="Pentapeptide"/>
    <property type="match status" value="2"/>
</dbReference>
<name>A0A917C3H6_9PROT</name>
<organism evidence="4 5">
    <name type="scientific">Terasakiella brassicae</name>
    <dbReference type="NCBI Taxonomy" id="1634917"/>
    <lineage>
        <taxon>Bacteria</taxon>
        <taxon>Pseudomonadati</taxon>
        <taxon>Pseudomonadota</taxon>
        <taxon>Alphaproteobacteria</taxon>
        <taxon>Rhodospirillales</taxon>
        <taxon>Terasakiellaceae</taxon>
        <taxon>Terasakiella</taxon>
    </lineage>
</organism>
<dbReference type="Gene3D" id="2.160.20.80">
    <property type="entry name" value="E3 ubiquitin-protein ligase SopA"/>
    <property type="match status" value="1"/>
</dbReference>
<dbReference type="InterPro" id="IPR001789">
    <property type="entry name" value="Sig_transdc_resp-reg_receiver"/>
</dbReference>
<evidence type="ECO:0000313" key="5">
    <source>
        <dbReference type="Proteomes" id="UP000632498"/>
    </source>
</evidence>
<accession>A0A917C3H6</accession>
<feature type="compositionally biased region" description="Basic and acidic residues" evidence="2">
    <location>
        <begin position="249"/>
        <end position="284"/>
    </location>
</feature>
<evidence type="ECO:0000259" key="3">
    <source>
        <dbReference type="PROSITE" id="PS50110"/>
    </source>
</evidence>
<reference evidence="4" key="1">
    <citation type="journal article" date="2014" name="Int. J. Syst. Evol. Microbiol.">
        <title>Complete genome sequence of Corynebacterium casei LMG S-19264T (=DSM 44701T), isolated from a smear-ripened cheese.</title>
        <authorList>
            <consortium name="US DOE Joint Genome Institute (JGI-PGF)"/>
            <person name="Walter F."/>
            <person name="Albersmeier A."/>
            <person name="Kalinowski J."/>
            <person name="Ruckert C."/>
        </authorList>
    </citation>
    <scope>NUCLEOTIDE SEQUENCE</scope>
    <source>
        <strain evidence="4">CGMCC 1.15254</strain>
    </source>
</reference>
<dbReference type="PANTHER" id="PTHR14136">
    <property type="entry name" value="BTB_POZ DOMAIN-CONTAINING PROTEIN KCTD9"/>
    <property type="match status" value="1"/>
</dbReference>
<feature type="compositionally biased region" description="Polar residues" evidence="2">
    <location>
        <begin position="237"/>
        <end position="248"/>
    </location>
</feature>
<dbReference type="Pfam" id="PF00072">
    <property type="entry name" value="Response_reg"/>
    <property type="match status" value="1"/>
</dbReference>
<feature type="compositionally biased region" description="Basic and acidic residues" evidence="2">
    <location>
        <begin position="147"/>
        <end position="158"/>
    </location>
</feature>
<dbReference type="SUPFAM" id="SSF52172">
    <property type="entry name" value="CheY-like"/>
    <property type="match status" value="1"/>
</dbReference>
<dbReference type="PANTHER" id="PTHR14136:SF17">
    <property type="entry name" value="BTB_POZ DOMAIN-CONTAINING PROTEIN KCTD9"/>
    <property type="match status" value="1"/>
</dbReference>
<protein>
    <recommendedName>
        <fullName evidence="3">Response regulatory domain-containing protein</fullName>
    </recommendedName>
</protein>
<dbReference type="SUPFAM" id="SSF141571">
    <property type="entry name" value="Pentapeptide repeat-like"/>
    <property type="match status" value="1"/>
</dbReference>
<feature type="domain" description="Response regulatory" evidence="3">
    <location>
        <begin position="10"/>
        <end position="129"/>
    </location>
</feature>
<feature type="region of interest" description="Disordered" evidence="2">
    <location>
        <begin position="147"/>
        <end position="307"/>
    </location>
</feature>
<dbReference type="InterPro" id="IPR001646">
    <property type="entry name" value="5peptide_repeat"/>
</dbReference>
<dbReference type="AlphaFoldDB" id="A0A917C3H6"/>
<dbReference type="Gene3D" id="3.40.50.2300">
    <property type="match status" value="1"/>
</dbReference>
<comment type="caution">
    <text evidence="4">The sequence shown here is derived from an EMBL/GenBank/DDBJ whole genome shotgun (WGS) entry which is preliminary data.</text>
</comment>
<gene>
    <name evidence="4" type="ORF">GCM10011332_20440</name>
</gene>
<dbReference type="PROSITE" id="PS50110">
    <property type="entry name" value="RESPONSE_REGULATORY"/>
    <property type="match status" value="1"/>
</dbReference>
<dbReference type="Proteomes" id="UP000632498">
    <property type="component" value="Unassembled WGS sequence"/>
</dbReference>
<sequence length="479" mass="52971">MTDFDFSTHKVIFCDIDPESIDIARTTYMDNDIGDFIATPSPQKAIEHIGNINPDLILLALKFPDTNGIEIVRQIRSLNDGAFYKTPILLLLEKVSQHMLREACRAGIEGALRKPLNPEKLLRFTRAVILKPRRFICVAKYFGPERRMRDDPHFDGQNRRNSLNQNDFKLDSYTRSRPVGGVTLSADSSSGGRNPTPKTSLDDLMGPSQRKQNTSAQDDAFDWGTSQPRPDADKGSMSFQDSDLTGPSTEDRPRYDLVDETKSSPVAHKENNASKAAEETEKQSRAVASQPVEDSPAPTIEPVGPESDNFEEIIDLDECLDLHKLWVNSGGRDGLRANRPHSDFRGQSIMEVDFTKAILPQSNFEAVNCTSSVFRKADLSGSTFKDALLSSADLRVSRLTRADMRNARLDRANMLGTDLSGANLEGASLRGVNLSGANLHRANLCGVNLSSVQGLIREQIRRAITDSSTRLPNALKETP</sequence>
<keyword evidence="5" id="KW-1185">Reference proteome</keyword>
<proteinExistence type="predicted"/>
<dbReference type="EMBL" id="BMHV01000013">
    <property type="protein sequence ID" value="GGF66294.1"/>
    <property type="molecule type" value="Genomic_DNA"/>
</dbReference>
<evidence type="ECO:0000256" key="1">
    <source>
        <dbReference type="PROSITE-ProRule" id="PRU00169"/>
    </source>
</evidence>
<evidence type="ECO:0000313" key="4">
    <source>
        <dbReference type="EMBL" id="GGF66294.1"/>
    </source>
</evidence>
<comment type="caution">
    <text evidence="1">Lacks conserved residue(s) required for the propagation of feature annotation.</text>
</comment>
<dbReference type="InterPro" id="IPR011006">
    <property type="entry name" value="CheY-like_superfamily"/>
</dbReference>
<dbReference type="InterPro" id="IPR051082">
    <property type="entry name" value="Pentapeptide-BTB/POZ_domain"/>
</dbReference>
<dbReference type="GO" id="GO:0000160">
    <property type="term" value="P:phosphorelay signal transduction system"/>
    <property type="evidence" value="ECO:0007669"/>
    <property type="project" value="InterPro"/>
</dbReference>
<dbReference type="CDD" id="cd00156">
    <property type="entry name" value="REC"/>
    <property type="match status" value="1"/>
</dbReference>
<reference evidence="4" key="2">
    <citation type="submission" date="2020-09" db="EMBL/GenBank/DDBJ databases">
        <authorList>
            <person name="Sun Q."/>
            <person name="Zhou Y."/>
        </authorList>
    </citation>
    <scope>NUCLEOTIDE SEQUENCE</scope>
    <source>
        <strain evidence="4">CGMCC 1.15254</strain>
    </source>
</reference>
<dbReference type="SMART" id="SM00448">
    <property type="entry name" value="REC"/>
    <property type="match status" value="1"/>
</dbReference>
<feature type="compositionally biased region" description="Polar residues" evidence="2">
    <location>
        <begin position="185"/>
        <end position="199"/>
    </location>
</feature>